<dbReference type="NCBIfam" id="TIGR02779">
    <property type="entry name" value="NHEJ_ligase_lig"/>
    <property type="match status" value="1"/>
</dbReference>
<dbReference type="RefSeq" id="WP_353649071.1">
    <property type="nucleotide sequence ID" value="NZ_CP159218.1"/>
</dbReference>
<dbReference type="Gene3D" id="2.40.50.140">
    <property type="entry name" value="Nucleic acid-binding proteins"/>
    <property type="match status" value="1"/>
</dbReference>
<dbReference type="Pfam" id="PF04679">
    <property type="entry name" value="DNA_ligase_A_C"/>
    <property type="match status" value="1"/>
</dbReference>
<dbReference type="Gene3D" id="3.30.470.30">
    <property type="entry name" value="DNA ligase/mRNA capping enzyme"/>
    <property type="match status" value="1"/>
</dbReference>
<dbReference type="Gene3D" id="3.90.920.10">
    <property type="entry name" value="DNA primase, PRIM domain"/>
    <property type="match status" value="1"/>
</dbReference>
<dbReference type="SUPFAM" id="SSF50249">
    <property type="entry name" value="Nucleic acid-binding proteins"/>
    <property type="match status" value="1"/>
</dbReference>
<evidence type="ECO:0000256" key="4">
    <source>
        <dbReference type="ARBA" id="ARBA00022679"/>
    </source>
</evidence>
<dbReference type="InterPro" id="IPR012310">
    <property type="entry name" value="DNA_ligase_ATP-dep_cent"/>
</dbReference>
<dbReference type="InterPro" id="IPR012309">
    <property type="entry name" value="DNA_ligase_ATP-dep_C"/>
</dbReference>
<sequence length="710" mass="77322">MPPRSRATGSDEQTTVRVDGRQLAVTNLDKVLYPETGTTKAEVLRYYAIVAPVLLPVLEGRPVTRKRWPHGVASDPFFVKNLEPGAPSWIARETLPHTDGPVTYPLVDSPAVLTWMAQMAALELHVPQWRFHDHLPDRPDRMVFDLDPGPGIGLPACAEVALLLREVLQQAGSDAVPVTSGSKGIHLYVPLDGRRTSDEVSAVAKAVAEALQAQRPGTVTSRMAKSLRDSKIFLDWSQNSAAKTTIAPYSLRGREAPTVAAPRTWEEIADPALRQLDLDEVLERVRGGDDPWGEFFAAPDGPQRTDESTSLSADPGRTEDRQSDARVAAAAYAVAAMQSRGATGGEDKVVKYGSHRWADPNEGPRGRVVRRDLAQPRERSARSEVARVAGAAQVLPMAAVAGTAGSVTGEQWRYEGKWDGIRAIAEVDATVEGRGSLRLIGRSGRDLTGGYPELVELIELVDGHRVVVDGEIVTLDGDGRTSFPRLQQRMNVNSPTPRLIRSVPVRYFAFDVLEVDGVSLQGKAHDDRRRVLDVLGLAGEHVEVPGRIDGPIEAALRFTGEQGWEGVIAKRGDSLYRQGTRSADWVKIKHQRAQEIVVIGWRRGGGRRTGGIGSLLMAVPDDDGALVYCGRVGTGFTDAALAALEKQLGDPVDRPAAEVPREDVKDAVWVRPELVGEVAFLEWTPDGRLRAPTWRGVRPDKDPADVRRES</sequence>
<keyword evidence="5" id="KW-0548">Nucleotidyltransferase</keyword>
<dbReference type="Gene3D" id="3.30.1490.70">
    <property type="match status" value="1"/>
</dbReference>
<evidence type="ECO:0000256" key="20">
    <source>
        <dbReference type="ARBA" id="ARBA00034003"/>
    </source>
</evidence>
<keyword evidence="14" id="KW-0238">DNA-binding</keyword>
<evidence type="ECO:0000256" key="1">
    <source>
        <dbReference type="ARBA" id="ARBA00001936"/>
    </source>
</evidence>
<dbReference type="AlphaFoldDB" id="A0AAU8DNT3"/>
<comment type="similarity">
    <text evidence="21">In the C-terminal section; belongs to the ATP-dependent DNA ligase family.</text>
</comment>
<evidence type="ECO:0000256" key="14">
    <source>
        <dbReference type="ARBA" id="ARBA00023125"/>
    </source>
</evidence>
<evidence type="ECO:0000256" key="23">
    <source>
        <dbReference type="SAM" id="MobiDB-lite"/>
    </source>
</evidence>
<dbReference type="GO" id="GO:0003677">
    <property type="term" value="F:DNA binding"/>
    <property type="evidence" value="ECO:0007669"/>
    <property type="project" value="UniProtKB-KW"/>
</dbReference>
<proteinExistence type="inferred from homology"/>
<dbReference type="InterPro" id="IPR014145">
    <property type="entry name" value="LigD_pol_dom"/>
</dbReference>
<keyword evidence="12" id="KW-0067">ATP-binding</keyword>
<evidence type="ECO:0000256" key="13">
    <source>
        <dbReference type="ARBA" id="ARBA00022932"/>
    </source>
</evidence>
<evidence type="ECO:0000256" key="7">
    <source>
        <dbReference type="ARBA" id="ARBA00022723"/>
    </source>
</evidence>
<keyword evidence="9" id="KW-0227">DNA damage</keyword>
<dbReference type="GO" id="GO:0004527">
    <property type="term" value="F:exonuclease activity"/>
    <property type="evidence" value="ECO:0007669"/>
    <property type="project" value="UniProtKB-KW"/>
</dbReference>
<evidence type="ECO:0000256" key="22">
    <source>
        <dbReference type="ARBA" id="ARBA00049990"/>
    </source>
</evidence>
<feature type="region of interest" description="Disordered" evidence="23">
    <location>
        <begin position="290"/>
        <end position="323"/>
    </location>
</feature>
<keyword evidence="6" id="KW-0540">Nuclease</keyword>
<keyword evidence="10" id="KW-0378">Hydrolase</keyword>
<dbReference type="InterPro" id="IPR014146">
    <property type="entry name" value="LigD_ligase_dom"/>
</dbReference>
<keyword evidence="15" id="KW-0233">DNA recombination</keyword>
<dbReference type="GO" id="GO:0003887">
    <property type="term" value="F:DNA-directed DNA polymerase activity"/>
    <property type="evidence" value="ECO:0007669"/>
    <property type="project" value="UniProtKB-KW"/>
</dbReference>
<comment type="catalytic activity">
    <reaction evidence="20">
        <text>ATP + (deoxyribonucleotide)n-3'-hydroxyl + 5'-phospho-(deoxyribonucleotide)m = (deoxyribonucleotide)n+m + AMP + diphosphate.</text>
        <dbReference type="EC" id="6.5.1.1"/>
    </reaction>
</comment>
<comment type="cofactor">
    <cofactor evidence="1">
        <name>Mn(2+)</name>
        <dbReference type="ChEBI" id="CHEBI:29035"/>
    </cofactor>
</comment>
<evidence type="ECO:0000256" key="15">
    <source>
        <dbReference type="ARBA" id="ARBA00023172"/>
    </source>
</evidence>
<dbReference type="PANTHER" id="PTHR42705:SF2">
    <property type="entry name" value="BIFUNCTIONAL NON-HOMOLOGOUS END JOINING PROTEIN LIGD"/>
    <property type="match status" value="1"/>
</dbReference>
<evidence type="ECO:0000256" key="9">
    <source>
        <dbReference type="ARBA" id="ARBA00022763"/>
    </source>
</evidence>
<gene>
    <name evidence="25" type="primary">ligD</name>
    <name evidence="25" type="ORF">ABLG96_20045</name>
</gene>
<dbReference type="NCBIfam" id="TIGR02778">
    <property type="entry name" value="ligD_pol"/>
    <property type="match status" value="1"/>
</dbReference>
<dbReference type="EMBL" id="CP159218">
    <property type="protein sequence ID" value="XCG63456.1"/>
    <property type="molecule type" value="Genomic_DNA"/>
</dbReference>
<keyword evidence="8" id="KW-0547">Nucleotide-binding</keyword>
<reference evidence="25" key="1">
    <citation type="submission" date="2024-05" db="EMBL/GenBank/DDBJ databases">
        <authorList>
            <person name="Cai S.Y."/>
            <person name="Jin L.M."/>
            <person name="Li H.R."/>
        </authorList>
    </citation>
    <scope>NUCLEOTIDE SEQUENCE</scope>
    <source>
        <strain evidence="25">A5-74</strain>
    </source>
</reference>
<dbReference type="PROSITE" id="PS50160">
    <property type="entry name" value="DNA_LIGASE_A3"/>
    <property type="match status" value="1"/>
</dbReference>
<evidence type="ECO:0000256" key="18">
    <source>
        <dbReference type="ARBA" id="ARBA00023268"/>
    </source>
</evidence>
<dbReference type="Pfam" id="PF01068">
    <property type="entry name" value="DNA_ligase_A_M"/>
    <property type="match status" value="1"/>
</dbReference>
<dbReference type="Pfam" id="PF21686">
    <property type="entry name" value="LigD_Prim-Pol"/>
    <property type="match status" value="1"/>
</dbReference>
<feature type="domain" description="ATP-dependent DNA ligase family profile" evidence="24">
    <location>
        <begin position="498"/>
        <end position="621"/>
    </location>
</feature>
<keyword evidence="13" id="KW-0239">DNA-directed DNA polymerase</keyword>
<dbReference type="SUPFAM" id="SSF56091">
    <property type="entry name" value="DNA ligase/mRNA capping enzyme, catalytic domain"/>
    <property type="match status" value="1"/>
</dbReference>
<dbReference type="GO" id="GO:0006310">
    <property type="term" value="P:DNA recombination"/>
    <property type="evidence" value="ECO:0007669"/>
    <property type="project" value="UniProtKB-KW"/>
</dbReference>
<keyword evidence="16" id="KW-0234">DNA repair</keyword>
<keyword evidence="3 25" id="KW-0436">Ligase</keyword>
<dbReference type="GO" id="GO:0003910">
    <property type="term" value="F:DNA ligase (ATP) activity"/>
    <property type="evidence" value="ECO:0007669"/>
    <property type="project" value="UniProtKB-EC"/>
</dbReference>
<dbReference type="GO" id="GO:0046872">
    <property type="term" value="F:metal ion binding"/>
    <property type="evidence" value="ECO:0007669"/>
    <property type="project" value="UniProtKB-KW"/>
</dbReference>
<organism evidence="25">
    <name type="scientific">Nakamurella sp. A5-74</name>
    <dbReference type="NCBI Taxonomy" id="3158264"/>
    <lineage>
        <taxon>Bacteria</taxon>
        <taxon>Bacillati</taxon>
        <taxon>Actinomycetota</taxon>
        <taxon>Actinomycetes</taxon>
        <taxon>Nakamurellales</taxon>
        <taxon>Nakamurellaceae</taxon>
        <taxon>Nakamurella</taxon>
    </lineage>
</organism>
<evidence type="ECO:0000256" key="8">
    <source>
        <dbReference type="ARBA" id="ARBA00022741"/>
    </source>
</evidence>
<accession>A0AAU8DNT3</accession>
<dbReference type="CDD" id="cd07906">
    <property type="entry name" value="Adenylation_DNA_ligase_LigD_LigC"/>
    <property type="match status" value="1"/>
</dbReference>
<keyword evidence="11" id="KW-0269">Exonuclease</keyword>
<evidence type="ECO:0000313" key="25">
    <source>
        <dbReference type="EMBL" id="XCG63456.1"/>
    </source>
</evidence>
<name>A0AAU8DNT3_9ACTN</name>
<evidence type="ECO:0000256" key="19">
    <source>
        <dbReference type="ARBA" id="ARBA00029943"/>
    </source>
</evidence>
<dbReference type="InterPro" id="IPR033649">
    <property type="entry name" value="MtLigD_Pol-like"/>
</dbReference>
<keyword evidence="17" id="KW-0464">Manganese</keyword>
<evidence type="ECO:0000256" key="21">
    <source>
        <dbReference type="ARBA" id="ARBA00049981"/>
    </source>
</evidence>
<keyword evidence="4" id="KW-0808">Transferase</keyword>
<dbReference type="PANTHER" id="PTHR42705">
    <property type="entry name" value="BIFUNCTIONAL NON-HOMOLOGOUS END JOINING PROTEIN LIGD"/>
    <property type="match status" value="1"/>
</dbReference>
<evidence type="ECO:0000256" key="16">
    <source>
        <dbReference type="ARBA" id="ARBA00023204"/>
    </source>
</evidence>
<evidence type="ECO:0000256" key="10">
    <source>
        <dbReference type="ARBA" id="ARBA00022801"/>
    </source>
</evidence>
<dbReference type="EC" id="6.5.1.1" evidence="2"/>
<evidence type="ECO:0000256" key="5">
    <source>
        <dbReference type="ARBA" id="ARBA00022695"/>
    </source>
</evidence>
<evidence type="ECO:0000256" key="12">
    <source>
        <dbReference type="ARBA" id="ARBA00022840"/>
    </source>
</evidence>
<evidence type="ECO:0000259" key="24">
    <source>
        <dbReference type="PROSITE" id="PS50160"/>
    </source>
</evidence>
<dbReference type="GO" id="GO:0006281">
    <property type="term" value="P:DNA repair"/>
    <property type="evidence" value="ECO:0007669"/>
    <property type="project" value="UniProtKB-KW"/>
</dbReference>
<evidence type="ECO:0000256" key="3">
    <source>
        <dbReference type="ARBA" id="ARBA00022598"/>
    </source>
</evidence>
<evidence type="ECO:0000256" key="2">
    <source>
        <dbReference type="ARBA" id="ARBA00012727"/>
    </source>
</evidence>
<dbReference type="InterPro" id="IPR012340">
    <property type="entry name" value="NA-bd_OB-fold"/>
</dbReference>
<comment type="similarity">
    <text evidence="22">In the N-terminal section; belongs to the LigD polymerase family.</text>
</comment>
<dbReference type="InterPro" id="IPR052171">
    <property type="entry name" value="NHEJ_LigD"/>
</dbReference>
<dbReference type="CDD" id="cd07971">
    <property type="entry name" value="OBF_DNA_ligase_LigD"/>
    <property type="match status" value="1"/>
</dbReference>
<evidence type="ECO:0000256" key="11">
    <source>
        <dbReference type="ARBA" id="ARBA00022839"/>
    </source>
</evidence>
<dbReference type="GO" id="GO:0005524">
    <property type="term" value="F:ATP binding"/>
    <property type="evidence" value="ECO:0007669"/>
    <property type="project" value="UniProtKB-KW"/>
</dbReference>
<evidence type="ECO:0000256" key="17">
    <source>
        <dbReference type="ARBA" id="ARBA00023211"/>
    </source>
</evidence>
<keyword evidence="7" id="KW-0479">Metal-binding</keyword>
<keyword evidence="18" id="KW-0511">Multifunctional enzyme</keyword>
<protein>
    <recommendedName>
        <fullName evidence="2">DNA ligase (ATP)</fullName>
        <ecNumber evidence="2">6.5.1.1</ecNumber>
    </recommendedName>
    <alternativeName>
        <fullName evidence="19">NHEJ DNA polymerase</fullName>
    </alternativeName>
</protein>
<dbReference type="CDD" id="cd04863">
    <property type="entry name" value="MtLigD_Pol_like"/>
    <property type="match status" value="1"/>
</dbReference>
<evidence type="ECO:0000256" key="6">
    <source>
        <dbReference type="ARBA" id="ARBA00022722"/>
    </source>
</evidence>